<dbReference type="InterPro" id="IPR001647">
    <property type="entry name" value="HTH_TetR"/>
</dbReference>
<dbReference type="EMBL" id="AP026802">
    <property type="protein sequence ID" value="BDR59129.1"/>
    <property type="molecule type" value="Genomic_DNA"/>
</dbReference>
<feature type="DNA-binding region" description="H-T-H motif" evidence="2">
    <location>
        <begin position="32"/>
        <end position="51"/>
    </location>
</feature>
<evidence type="ECO:0000313" key="5">
    <source>
        <dbReference type="Proteomes" id="UP001321861"/>
    </source>
</evidence>
<evidence type="ECO:0000256" key="1">
    <source>
        <dbReference type="ARBA" id="ARBA00023125"/>
    </source>
</evidence>
<dbReference type="InterPro" id="IPR050624">
    <property type="entry name" value="HTH-type_Tx_Regulator"/>
</dbReference>
<dbReference type="KEGG" id="xap:XA3_15700"/>
<dbReference type="AlphaFoldDB" id="A0AAU9CYN5"/>
<keyword evidence="5" id="KW-1185">Reference proteome</keyword>
<accession>A0AAU9CYN5</accession>
<dbReference type="RefSeq" id="WP_317634938.1">
    <property type="nucleotide sequence ID" value="NZ_AP026802.1"/>
</dbReference>
<organism evidence="4 5">
    <name type="scientific">Xylocopilactobacillus apicola</name>
    <dbReference type="NCBI Taxonomy" id="2932184"/>
    <lineage>
        <taxon>Bacteria</taxon>
        <taxon>Bacillati</taxon>
        <taxon>Bacillota</taxon>
        <taxon>Bacilli</taxon>
        <taxon>Lactobacillales</taxon>
        <taxon>Lactobacillaceae</taxon>
        <taxon>Xylocopilactobacillus</taxon>
    </lineage>
</organism>
<sequence length="192" mass="22097">MKFTAEQKNEVKQAIETSGEQLFLKYGLQKVTIDDIVNGVRIGKGTFYVFFANKFDLFLEISKRRQEKIFDQITDLPISPNKQVLQEVLLKAIKLFSTDDFLKMLDAPTKELLQQKSSDKFIEIHNAFDQTVLTKLNEFGLKPLVPNDVMIELMNVIFIYGIEVFSTQKDDRALRQLIDLVVSNELKGLSDE</sequence>
<protein>
    <submittedName>
        <fullName evidence="4">TetR family transcriptional regulator</fullName>
    </submittedName>
</protein>
<dbReference type="PROSITE" id="PS50977">
    <property type="entry name" value="HTH_TETR_2"/>
    <property type="match status" value="1"/>
</dbReference>
<dbReference type="Proteomes" id="UP001321861">
    <property type="component" value="Chromosome"/>
</dbReference>
<dbReference type="PANTHER" id="PTHR43479">
    <property type="entry name" value="ACREF/ENVCD OPERON REPRESSOR-RELATED"/>
    <property type="match status" value="1"/>
</dbReference>
<evidence type="ECO:0000313" key="4">
    <source>
        <dbReference type="EMBL" id="BDR59129.1"/>
    </source>
</evidence>
<evidence type="ECO:0000256" key="2">
    <source>
        <dbReference type="PROSITE-ProRule" id="PRU00335"/>
    </source>
</evidence>
<dbReference type="Pfam" id="PF00440">
    <property type="entry name" value="TetR_N"/>
    <property type="match status" value="1"/>
</dbReference>
<dbReference type="Gene3D" id="1.10.357.10">
    <property type="entry name" value="Tetracycline Repressor, domain 2"/>
    <property type="match status" value="1"/>
</dbReference>
<dbReference type="GO" id="GO:0003677">
    <property type="term" value="F:DNA binding"/>
    <property type="evidence" value="ECO:0007669"/>
    <property type="project" value="UniProtKB-UniRule"/>
</dbReference>
<dbReference type="SUPFAM" id="SSF46689">
    <property type="entry name" value="Homeodomain-like"/>
    <property type="match status" value="1"/>
</dbReference>
<keyword evidence="1 2" id="KW-0238">DNA-binding</keyword>
<proteinExistence type="predicted"/>
<dbReference type="PROSITE" id="PS01081">
    <property type="entry name" value="HTH_TETR_1"/>
    <property type="match status" value="1"/>
</dbReference>
<gene>
    <name evidence="4" type="ORF">XA3_15700</name>
</gene>
<dbReference type="InterPro" id="IPR009057">
    <property type="entry name" value="Homeodomain-like_sf"/>
</dbReference>
<reference evidence="4 5" key="1">
    <citation type="journal article" date="2023" name="Microbiol. Spectr.">
        <title>Symbiosis of Carpenter Bees with Uncharacterized Lactic Acid Bacteria Showing NAD Auxotrophy.</title>
        <authorList>
            <person name="Kawasaki S."/>
            <person name="Ozawa K."/>
            <person name="Mori T."/>
            <person name="Yamamoto A."/>
            <person name="Ito M."/>
            <person name="Ohkuma M."/>
            <person name="Sakamoto M."/>
            <person name="Matsutani M."/>
        </authorList>
    </citation>
    <scope>NUCLEOTIDE SEQUENCE [LARGE SCALE GENOMIC DNA]</scope>
    <source>
        <strain evidence="4 5">XA3</strain>
    </source>
</reference>
<dbReference type="PANTHER" id="PTHR43479:SF11">
    <property type="entry name" value="ACREF_ENVCD OPERON REPRESSOR-RELATED"/>
    <property type="match status" value="1"/>
</dbReference>
<name>A0AAU9CYN5_9LACO</name>
<evidence type="ECO:0000259" key="3">
    <source>
        <dbReference type="PROSITE" id="PS50977"/>
    </source>
</evidence>
<feature type="domain" description="HTH tetR-type" evidence="3">
    <location>
        <begin position="9"/>
        <end position="69"/>
    </location>
</feature>
<dbReference type="InterPro" id="IPR023772">
    <property type="entry name" value="DNA-bd_HTH_TetR-type_CS"/>
</dbReference>